<proteinExistence type="predicted"/>
<evidence type="ECO:0000256" key="1">
    <source>
        <dbReference type="SAM" id="MobiDB-lite"/>
    </source>
</evidence>
<evidence type="ECO:0000313" key="2">
    <source>
        <dbReference type="EMBL" id="JAD79966.1"/>
    </source>
</evidence>
<reference evidence="2" key="2">
    <citation type="journal article" date="2015" name="Data Brief">
        <title>Shoot transcriptome of the giant reed, Arundo donax.</title>
        <authorList>
            <person name="Barrero R.A."/>
            <person name="Guerrero F.D."/>
            <person name="Moolhuijzen P."/>
            <person name="Goolsby J.A."/>
            <person name="Tidwell J."/>
            <person name="Bellgard S.E."/>
            <person name="Bellgard M.I."/>
        </authorList>
    </citation>
    <scope>NUCLEOTIDE SEQUENCE</scope>
    <source>
        <tissue evidence="2">Shoot tissue taken approximately 20 cm above the soil surface</tissue>
    </source>
</reference>
<organism evidence="2">
    <name type="scientific">Arundo donax</name>
    <name type="common">Giant reed</name>
    <name type="synonym">Donax arundinaceus</name>
    <dbReference type="NCBI Taxonomy" id="35708"/>
    <lineage>
        <taxon>Eukaryota</taxon>
        <taxon>Viridiplantae</taxon>
        <taxon>Streptophyta</taxon>
        <taxon>Embryophyta</taxon>
        <taxon>Tracheophyta</taxon>
        <taxon>Spermatophyta</taxon>
        <taxon>Magnoliopsida</taxon>
        <taxon>Liliopsida</taxon>
        <taxon>Poales</taxon>
        <taxon>Poaceae</taxon>
        <taxon>PACMAD clade</taxon>
        <taxon>Arundinoideae</taxon>
        <taxon>Arundineae</taxon>
        <taxon>Arundo</taxon>
    </lineage>
</organism>
<protein>
    <submittedName>
        <fullName evidence="2">Uncharacterized protein</fullName>
    </submittedName>
</protein>
<feature type="region of interest" description="Disordered" evidence="1">
    <location>
        <begin position="143"/>
        <end position="174"/>
    </location>
</feature>
<dbReference type="AlphaFoldDB" id="A0A0A9CWJ5"/>
<feature type="compositionally biased region" description="Basic and acidic residues" evidence="1">
    <location>
        <begin position="143"/>
        <end position="156"/>
    </location>
</feature>
<name>A0A0A9CWJ5_ARUDO</name>
<dbReference type="EMBL" id="GBRH01217929">
    <property type="protein sequence ID" value="JAD79966.1"/>
    <property type="molecule type" value="Transcribed_RNA"/>
</dbReference>
<reference evidence="2" key="1">
    <citation type="submission" date="2014-09" db="EMBL/GenBank/DDBJ databases">
        <authorList>
            <person name="Magalhaes I.L.F."/>
            <person name="Oliveira U."/>
            <person name="Santos F.R."/>
            <person name="Vidigal T.H.D.A."/>
            <person name="Brescovit A.D."/>
            <person name="Santos A.J."/>
        </authorList>
    </citation>
    <scope>NUCLEOTIDE SEQUENCE</scope>
    <source>
        <tissue evidence="2">Shoot tissue taken approximately 20 cm above the soil surface</tissue>
    </source>
</reference>
<accession>A0A0A9CWJ5</accession>
<sequence length="174" mass="18348">MNFVHVAKGNHLVMPRLGWVEGEVERKQAPCSSWSANWDKLLGQRVADIANRLAIQWLADEQEQPIARTGDVQVVSAWIRRQGAGDEGEVVGEAVLAGGGLRLGVAVEGEVVGRGPELLVEEEPGDGMAGVPGEAGAQEVVVRREVAPPPADDPRASDIPGTQQGEDAGHEVVG</sequence>